<protein>
    <recommendedName>
        <fullName evidence="4">Secreted protein</fullName>
    </recommendedName>
</protein>
<accession>A0ABU9IXZ1</accession>
<evidence type="ECO:0000313" key="2">
    <source>
        <dbReference type="EMBL" id="MEL1263615.1"/>
    </source>
</evidence>
<dbReference type="Proteomes" id="UP001459204">
    <property type="component" value="Unassembled WGS sequence"/>
</dbReference>
<keyword evidence="3" id="KW-1185">Reference proteome</keyword>
<evidence type="ECO:0000313" key="3">
    <source>
        <dbReference type="Proteomes" id="UP001459204"/>
    </source>
</evidence>
<dbReference type="EMBL" id="JBBWWT010000002">
    <property type="protein sequence ID" value="MEL1263615.1"/>
    <property type="molecule type" value="Genomic_DNA"/>
</dbReference>
<evidence type="ECO:0008006" key="4">
    <source>
        <dbReference type="Google" id="ProtNLM"/>
    </source>
</evidence>
<name>A0ABU9IXZ1_9GAMM</name>
<comment type="caution">
    <text evidence="2">The sequence shown here is derived from an EMBL/GenBank/DDBJ whole genome shotgun (WGS) entry which is preliminary data.</text>
</comment>
<feature type="compositionally biased region" description="Basic and acidic residues" evidence="1">
    <location>
        <begin position="300"/>
        <end position="310"/>
    </location>
</feature>
<dbReference type="RefSeq" id="WP_341724812.1">
    <property type="nucleotide sequence ID" value="NZ_JBBWWT010000002.1"/>
</dbReference>
<proteinExistence type="predicted"/>
<organism evidence="2 3">
    <name type="scientific">Pseudoxanthomonas putridarboris</name>
    <dbReference type="NCBI Taxonomy" id="752605"/>
    <lineage>
        <taxon>Bacteria</taxon>
        <taxon>Pseudomonadati</taxon>
        <taxon>Pseudomonadota</taxon>
        <taxon>Gammaproteobacteria</taxon>
        <taxon>Lysobacterales</taxon>
        <taxon>Lysobacteraceae</taxon>
        <taxon>Pseudoxanthomonas</taxon>
    </lineage>
</organism>
<gene>
    <name evidence="2" type="ORF">AAD027_04395</name>
</gene>
<sequence length="324" mass="35646">MARRWLGGLLLGPAIAAAQDRGTSVSSAQQAEAASQQDGAPFLGGFLTETRILYPLAVGDWEARGEHRYEQAEMGVSVRYQHRVHRDRWVDIYFYPAGVLPQGRLLEEAKGTLEGVRQHGGYSRAEIAPLRGYAIATGSGKQRRQLPAYAVSMSLQRDGKDYSSAMVLLAKDLYFIKGRFSAEADALKPARVQSRLQALMEPLVRQTSLFSTGACWMPPPIVQVAVPDDAAAGNLMHIRREDGLRTVAFADRVEAVDPEAPEAKAMQLMSMSASGRWIPGCHPPEDMTPEVPATHREIRFEYRAPPERSDGNTPRLHGRRTGVG</sequence>
<reference evidence="2 3" key="1">
    <citation type="submission" date="2024-04" db="EMBL/GenBank/DDBJ databases">
        <title>Draft genome sequence of Pseudoxanthomonas putridarboris WD12.</title>
        <authorList>
            <person name="Oh J."/>
        </authorList>
    </citation>
    <scope>NUCLEOTIDE SEQUENCE [LARGE SCALE GENOMIC DNA]</scope>
    <source>
        <strain evidence="2 3">WD12</strain>
    </source>
</reference>
<feature type="region of interest" description="Disordered" evidence="1">
    <location>
        <begin position="300"/>
        <end position="324"/>
    </location>
</feature>
<evidence type="ECO:0000256" key="1">
    <source>
        <dbReference type="SAM" id="MobiDB-lite"/>
    </source>
</evidence>